<dbReference type="STRING" id="290338.CKO_02210"/>
<organism evidence="1 2">
    <name type="scientific">Citrobacter koseri (strain ATCC BAA-895 / CDC 4225-83 / SGSC4696)</name>
    <dbReference type="NCBI Taxonomy" id="290338"/>
    <lineage>
        <taxon>Bacteria</taxon>
        <taxon>Pseudomonadati</taxon>
        <taxon>Pseudomonadota</taxon>
        <taxon>Gammaproteobacteria</taxon>
        <taxon>Enterobacterales</taxon>
        <taxon>Enterobacteriaceae</taxon>
        <taxon>Citrobacter</taxon>
    </lineage>
</organism>
<name>A8AIL9_CITK8</name>
<dbReference type="Proteomes" id="UP000008148">
    <property type="component" value="Chromosome"/>
</dbReference>
<evidence type="ECO:0000313" key="2">
    <source>
        <dbReference type="Proteomes" id="UP000008148"/>
    </source>
</evidence>
<keyword evidence="2" id="KW-1185">Reference proteome</keyword>
<protein>
    <submittedName>
        <fullName evidence="1">Uncharacterized protein</fullName>
    </submittedName>
</protein>
<dbReference type="AlphaFoldDB" id="A8AIL9"/>
<gene>
    <name evidence="1" type="ordered locus">CKO_02210</name>
</gene>
<reference evidence="1 2" key="1">
    <citation type="submission" date="2007-08" db="EMBL/GenBank/DDBJ databases">
        <authorList>
            <consortium name="The Citrobacter koseri Genome Sequencing Project"/>
            <person name="McClelland M."/>
            <person name="Sanderson E.K."/>
            <person name="Porwollik S."/>
            <person name="Spieth J."/>
            <person name="Clifton W.S."/>
            <person name="Latreille P."/>
            <person name="Courtney L."/>
            <person name="Wang C."/>
            <person name="Pepin K."/>
            <person name="Bhonagiri V."/>
            <person name="Nash W."/>
            <person name="Johnson M."/>
            <person name="Thiruvilangam P."/>
            <person name="Wilson R."/>
        </authorList>
    </citation>
    <scope>NUCLEOTIDE SEQUENCE [LARGE SCALE GENOMIC DNA]</scope>
    <source>
        <strain evidence="2">ATCC BAA-895 / CDC 4225-83 / SGSC4696</strain>
    </source>
</reference>
<dbReference type="KEGG" id="cko:CKO_02210"/>
<proteinExistence type="predicted"/>
<accession>A8AIL9</accession>
<dbReference type="HOGENOM" id="CLU_2615630_0_0_6"/>
<sequence>MFLQCKRQRFVSWFSISCNVIPVTSLDEDNRYALSSPLIFSSYISTDRTRNLMANQPEPGVNSDGYNVIKCSEPYADA</sequence>
<evidence type="ECO:0000313" key="1">
    <source>
        <dbReference type="EMBL" id="ABV13333.1"/>
    </source>
</evidence>
<dbReference type="EMBL" id="CP000822">
    <property type="protein sequence ID" value="ABV13333.1"/>
    <property type="molecule type" value="Genomic_DNA"/>
</dbReference>